<dbReference type="InterPro" id="IPR009091">
    <property type="entry name" value="RCC1/BLIP-II"/>
</dbReference>
<dbReference type="Pfam" id="PF00415">
    <property type="entry name" value="RCC1"/>
    <property type="match status" value="3"/>
</dbReference>
<gene>
    <name evidence="3" type="ORF">VOLCADRAFT_32970</name>
</gene>
<feature type="non-terminal residue" evidence="3">
    <location>
        <position position="1"/>
    </location>
</feature>
<name>D8TWA1_VOLCA</name>
<proteinExistence type="predicted"/>
<evidence type="ECO:0000256" key="2">
    <source>
        <dbReference type="PROSITE-ProRule" id="PRU00235"/>
    </source>
</evidence>
<feature type="repeat" description="RCC1" evidence="2">
    <location>
        <begin position="17"/>
        <end position="73"/>
    </location>
</feature>
<dbReference type="eggNOG" id="KOG0941">
    <property type="taxonomic scope" value="Eukaryota"/>
</dbReference>
<dbReference type="KEGG" id="vcn:VOLCADRAFT_32970"/>
<protein>
    <submittedName>
        <fullName evidence="3">Uncharacterized protein</fullName>
    </submittedName>
</protein>
<dbReference type="RefSeq" id="XP_002950590.1">
    <property type="nucleotide sequence ID" value="XM_002950544.1"/>
</dbReference>
<dbReference type="SUPFAM" id="SSF50985">
    <property type="entry name" value="RCC1/BLIP-II"/>
    <property type="match status" value="1"/>
</dbReference>
<dbReference type="InterPro" id="IPR000408">
    <property type="entry name" value="Reg_chr_condens"/>
</dbReference>
<reference evidence="3 4" key="1">
    <citation type="journal article" date="2010" name="Science">
        <title>Genomic analysis of organismal complexity in the multicellular green alga Volvox carteri.</title>
        <authorList>
            <person name="Prochnik S.E."/>
            <person name="Umen J."/>
            <person name="Nedelcu A.M."/>
            <person name="Hallmann A."/>
            <person name="Miller S.M."/>
            <person name="Nishii I."/>
            <person name="Ferris P."/>
            <person name="Kuo A."/>
            <person name="Mitros T."/>
            <person name="Fritz-Laylin L.K."/>
            <person name="Hellsten U."/>
            <person name="Chapman J."/>
            <person name="Simakov O."/>
            <person name="Rensing S.A."/>
            <person name="Terry A."/>
            <person name="Pangilinan J."/>
            <person name="Kapitonov V."/>
            <person name="Jurka J."/>
            <person name="Salamov A."/>
            <person name="Shapiro H."/>
            <person name="Schmutz J."/>
            <person name="Grimwood J."/>
            <person name="Lindquist E."/>
            <person name="Lucas S."/>
            <person name="Grigoriev I.V."/>
            <person name="Schmitt R."/>
            <person name="Kirk D."/>
            <person name="Rokhsar D.S."/>
        </authorList>
    </citation>
    <scope>NUCLEOTIDE SEQUENCE [LARGE SCALE GENOMIC DNA]</scope>
    <source>
        <strain evidence="4">f. Nagariensis / Eve</strain>
    </source>
</reference>
<dbReference type="AlphaFoldDB" id="D8TWA1"/>
<dbReference type="InterPro" id="IPR051625">
    <property type="entry name" value="Signaling_Regulatory_Domain"/>
</dbReference>
<dbReference type="PRINTS" id="PR00633">
    <property type="entry name" value="RCCNDNSATION"/>
</dbReference>
<dbReference type="Gene3D" id="2.130.10.30">
    <property type="entry name" value="Regulator of chromosome condensation 1/beta-lactamase-inhibitor protein II"/>
    <property type="match status" value="1"/>
</dbReference>
<keyword evidence="4" id="KW-1185">Reference proteome</keyword>
<dbReference type="STRING" id="3068.D8TWA1"/>
<dbReference type="Proteomes" id="UP000001058">
    <property type="component" value="Unassembled WGS sequence"/>
</dbReference>
<keyword evidence="1" id="KW-0677">Repeat</keyword>
<organism evidence="4">
    <name type="scientific">Volvox carteri f. nagariensis</name>
    <dbReference type="NCBI Taxonomy" id="3068"/>
    <lineage>
        <taxon>Eukaryota</taxon>
        <taxon>Viridiplantae</taxon>
        <taxon>Chlorophyta</taxon>
        <taxon>core chlorophytes</taxon>
        <taxon>Chlorophyceae</taxon>
        <taxon>CS clade</taxon>
        <taxon>Chlamydomonadales</taxon>
        <taxon>Volvocaceae</taxon>
        <taxon>Volvox</taxon>
    </lineage>
</organism>
<dbReference type="OrthoDB" id="533172at2759"/>
<accession>D8TWA1</accession>
<dbReference type="GeneID" id="9617965"/>
<dbReference type="PROSITE" id="PS50012">
    <property type="entry name" value="RCC1_3"/>
    <property type="match status" value="3"/>
</dbReference>
<evidence type="ECO:0000256" key="1">
    <source>
        <dbReference type="ARBA" id="ARBA00022737"/>
    </source>
</evidence>
<feature type="repeat" description="RCC1" evidence="2">
    <location>
        <begin position="126"/>
        <end position="144"/>
    </location>
</feature>
<dbReference type="EMBL" id="GL378340">
    <property type="protein sequence ID" value="EFJ48336.1"/>
    <property type="molecule type" value="Genomic_DNA"/>
</dbReference>
<sequence length="144" mass="14581">VRAVACGGNHTLAITSSGVFAWGCNAVGQCGLGYSTAPPGGFVVQPVAVPALINVPVSQVAAGSSHSLALTSACEVLSWGEGTWGQLGLGDHKMRHEPTPVEALWALPVVQIAAGHTHSAVVTSSGHAFVWGCNSYGQLGLLPE</sequence>
<feature type="repeat" description="RCC1" evidence="2">
    <location>
        <begin position="74"/>
        <end position="125"/>
    </location>
</feature>
<feature type="non-terminal residue" evidence="3">
    <location>
        <position position="144"/>
    </location>
</feature>
<dbReference type="PROSITE" id="PS00626">
    <property type="entry name" value="RCC1_2"/>
    <property type="match status" value="2"/>
</dbReference>
<evidence type="ECO:0000313" key="4">
    <source>
        <dbReference type="Proteomes" id="UP000001058"/>
    </source>
</evidence>
<evidence type="ECO:0000313" key="3">
    <source>
        <dbReference type="EMBL" id="EFJ48336.1"/>
    </source>
</evidence>
<dbReference type="InParanoid" id="D8TWA1"/>
<dbReference type="PANTHER" id="PTHR22872">
    <property type="entry name" value="BTK-BINDING PROTEIN-RELATED"/>
    <property type="match status" value="1"/>
</dbReference>